<evidence type="ECO:0000313" key="2">
    <source>
        <dbReference type="EMBL" id="AFM90434.1"/>
    </source>
</evidence>
<dbReference type="PANTHER" id="PTHR15420:SF2">
    <property type="entry name" value="CYTOCHROME B-C1 COMPLEX SUBUNIT 10"/>
    <property type="match status" value="1"/>
</dbReference>
<proteinExistence type="evidence at transcript level"/>
<sequence length="55" mass="6120">MLSKVLGPKTTQLTKSWIPTVATWGAVGGMVLLFATDWKLIVGRIPYIRGKFKDE</sequence>
<keyword evidence="1" id="KW-0472">Membrane</keyword>
<accession>K4GAY6</accession>
<dbReference type="InterPro" id="IPR015089">
    <property type="entry name" value="UQCR"/>
</dbReference>
<keyword evidence="1" id="KW-0812">Transmembrane</keyword>
<organism evidence="2">
    <name type="scientific">Callorhinchus milii</name>
    <name type="common">Ghost shark</name>
    <dbReference type="NCBI Taxonomy" id="7868"/>
    <lineage>
        <taxon>Eukaryota</taxon>
        <taxon>Metazoa</taxon>
        <taxon>Chordata</taxon>
        <taxon>Craniata</taxon>
        <taxon>Vertebrata</taxon>
        <taxon>Chondrichthyes</taxon>
        <taxon>Holocephali</taxon>
        <taxon>Chimaeriformes</taxon>
        <taxon>Callorhinchidae</taxon>
        <taxon>Callorhinchus</taxon>
    </lineage>
</organism>
<dbReference type="EMBL" id="JX212120">
    <property type="protein sequence ID" value="AFM90434.1"/>
    <property type="molecule type" value="mRNA"/>
</dbReference>
<dbReference type="PANTHER" id="PTHR15420">
    <property type="entry name" value="UBIQUINOL-CYTOCHROME C REDUCTASE COMPLEX 6.4 KD PROTEIN"/>
    <property type="match status" value="1"/>
</dbReference>
<dbReference type="SUPFAM" id="SSF81518">
    <property type="entry name" value="Subunit XI (6.4 kDa protein) of cytochrome bc1 complex (Ubiquinol-cytochrome c reductase)"/>
    <property type="match status" value="1"/>
</dbReference>
<name>K4GAY6_CALMI</name>
<dbReference type="Pfam" id="PF08997">
    <property type="entry name" value="UCR_6-4kD"/>
    <property type="match status" value="1"/>
</dbReference>
<protein>
    <submittedName>
        <fullName evidence="2">Cytochrome b-c1 complex subunit 10-like isoform 1</fullName>
    </submittedName>
</protein>
<keyword evidence="1" id="KW-1133">Transmembrane helix</keyword>
<evidence type="ECO:0000256" key="1">
    <source>
        <dbReference type="SAM" id="Phobius"/>
    </source>
</evidence>
<dbReference type="Gene3D" id="1.20.5.220">
    <property type="match status" value="1"/>
</dbReference>
<dbReference type="InterPro" id="IPR029027">
    <property type="entry name" value="Single_a-helix_sf"/>
</dbReference>
<dbReference type="GO" id="GO:0006122">
    <property type="term" value="P:mitochondrial electron transport, ubiquinol to cytochrome c"/>
    <property type="evidence" value="ECO:0007669"/>
    <property type="project" value="InterPro"/>
</dbReference>
<reference evidence="2" key="1">
    <citation type="journal article" date="2012" name="PLoS ONE">
        <title>Sequencing and Analysis of Full-Length cDNAs, 5'-ESTs and 3'-ESTs from a Cartilaginous Fish, the Elephant Shark (Callorhinchus milii).</title>
        <authorList>
            <person name="Tan Y.Y."/>
            <person name="Kodzius R."/>
            <person name="Tay B.H."/>
            <person name="Tay A."/>
            <person name="Brenner S."/>
            <person name="Venkatesh B."/>
        </authorList>
    </citation>
    <scope>NUCLEOTIDE SEQUENCE</scope>
    <source>
        <tissue evidence="2">Liver</tissue>
    </source>
</reference>
<dbReference type="AlphaFoldDB" id="K4GAY6"/>
<dbReference type="GO" id="GO:0005743">
    <property type="term" value="C:mitochondrial inner membrane"/>
    <property type="evidence" value="ECO:0007669"/>
    <property type="project" value="TreeGrafter"/>
</dbReference>
<feature type="transmembrane region" description="Helical" evidence="1">
    <location>
        <begin position="16"/>
        <end position="35"/>
    </location>
</feature>